<protein>
    <recommendedName>
        <fullName evidence="4">DUF3077 domain-containing protein</fullName>
    </recommendedName>
</protein>
<evidence type="ECO:0008006" key="4">
    <source>
        <dbReference type="Google" id="ProtNLM"/>
    </source>
</evidence>
<gene>
    <name evidence="2" type="ORF">V0R50_26395</name>
</gene>
<name>A0ABU7HZE4_9PSED</name>
<dbReference type="Proteomes" id="UP001335100">
    <property type="component" value="Unassembled WGS sequence"/>
</dbReference>
<evidence type="ECO:0000313" key="2">
    <source>
        <dbReference type="EMBL" id="MEE1936768.1"/>
    </source>
</evidence>
<dbReference type="RefSeq" id="WP_330077435.1">
    <property type="nucleotide sequence ID" value="NZ_JAZDQJ010000044.1"/>
</dbReference>
<comment type="caution">
    <text evidence="2">The sequence shown here is derived from an EMBL/GenBank/DDBJ whole genome shotgun (WGS) entry which is preliminary data.</text>
</comment>
<organism evidence="2 3">
    <name type="scientific">Pseudomonas ulcerans</name>
    <dbReference type="NCBI Taxonomy" id="3115852"/>
    <lineage>
        <taxon>Bacteria</taxon>
        <taxon>Pseudomonadati</taxon>
        <taxon>Pseudomonadota</taxon>
        <taxon>Gammaproteobacteria</taxon>
        <taxon>Pseudomonadales</taxon>
        <taxon>Pseudomonadaceae</taxon>
        <taxon>Pseudomonas</taxon>
    </lineage>
</organism>
<proteinExistence type="predicted"/>
<accession>A0ABU7HZE4</accession>
<sequence length="106" mass="11481">MKKHVPDPPPDVTAPTRRLTTTHTHFATISRKHAPLFAIRAGVDIEDALAHLATALRAAMETNLQLCDLADRKHGDLLWATQQSLEIAHALTLSLLSSVESRASAG</sequence>
<feature type="compositionally biased region" description="Low complexity" evidence="1">
    <location>
        <begin position="13"/>
        <end position="25"/>
    </location>
</feature>
<evidence type="ECO:0000256" key="1">
    <source>
        <dbReference type="SAM" id="MobiDB-lite"/>
    </source>
</evidence>
<feature type="region of interest" description="Disordered" evidence="1">
    <location>
        <begin position="1"/>
        <end position="25"/>
    </location>
</feature>
<dbReference type="EMBL" id="JAZDQJ010000044">
    <property type="protein sequence ID" value="MEE1936768.1"/>
    <property type="molecule type" value="Genomic_DNA"/>
</dbReference>
<reference evidence="2 3" key="1">
    <citation type="submission" date="2024-01" db="EMBL/GenBank/DDBJ databases">
        <title>Unpublished Manusciprt.</title>
        <authorList>
            <person name="Duman M."/>
            <person name="Valdes E.G."/>
            <person name="Ajmi N."/>
            <person name="Altun S."/>
            <person name="Saticioglu I.B."/>
        </authorList>
    </citation>
    <scope>NUCLEOTIDE SEQUENCE [LARGE SCALE GENOMIC DNA]</scope>
    <source>
        <strain evidence="2 3">148P</strain>
    </source>
</reference>
<keyword evidence="3" id="KW-1185">Reference proteome</keyword>
<evidence type="ECO:0000313" key="3">
    <source>
        <dbReference type="Proteomes" id="UP001335100"/>
    </source>
</evidence>